<feature type="region of interest" description="Disordered" evidence="1">
    <location>
        <begin position="174"/>
        <end position="194"/>
    </location>
</feature>
<evidence type="ECO:0000313" key="2">
    <source>
        <dbReference type="EMBL" id="WNG47878.1"/>
    </source>
</evidence>
<reference evidence="2 3" key="1">
    <citation type="submission" date="2019-08" db="EMBL/GenBank/DDBJ databases">
        <title>Archangium and Cystobacter genomes.</title>
        <authorList>
            <person name="Chen I.-C.K."/>
            <person name="Wielgoss S."/>
        </authorList>
    </citation>
    <scope>NUCLEOTIDE SEQUENCE [LARGE SCALE GENOMIC DNA]</scope>
    <source>
        <strain evidence="2 3">Cbm 6</strain>
    </source>
</reference>
<dbReference type="Proteomes" id="UP001611383">
    <property type="component" value="Chromosome"/>
</dbReference>
<name>A0ABY9WXL4_9BACT</name>
<dbReference type="EMBL" id="CP043494">
    <property type="protein sequence ID" value="WNG47878.1"/>
    <property type="molecule type" value="Genomic_DNA"/>
</dbReference>
<organism evidence="2 3">
    <name type="scientific">Archangium minus</name>
    <dbReference type="NCBI Taxonomy" id="83450"/>
    <lineage>
        <taxon>Bacteria</taxon>
        <taxon>Pseudomonadati</taxon>
        <taxon>Myxococcota</taxon>
        <taxon>Myxococcia</taxon>
        <taxon>Myxococcales</taxon>
        <taxon>Cystobacterineae</taxon>
        <taxon>Archangiaceae</taxon>
        <taxon>Archangium</taxon>
    </lineage>
</organism>
<evidence type="ECO:0000313" key="3">
    <source>
        <dbReference type="Proteomes" id="UP001611383"/>
    </source>
</evidence>
<accession>A0ABY9WXL4</accession>
<gene>
    <name evidence="2" type="ORF">F0U60_29885</name>
</gene>
<protein>
    <submittedName>
        <fullName evidence="2">Uncharacterized protein</fullName>
    </submittedName>
</protein>
<keyword evidence="3" id="KW-1185">Reference proteome</keyword>
<dbReference type="RefSeq" id="WP_395804717.1">
    <property type="nucleotide sequence ID" value="NZ_CP043494.1"/>
</dbReference>
<sequence length="261" mass="29513">MDRKLTAAERAFERFSRAAKASGQAAEVVRGAEGVAQAGRAKTLAEFLPRVGPLLVGLVLLYPFSTVGSEIDRRPEWVDAQREYEARLLDVAEESRRLIEEFERQESEEVVPDVDSDPVAAVTAPTHWRKKTNPATGRNYTSVEEYDRVPRHADQTCKNSRLDELQEEKDLLNRSVPPLDPKSPGSWNDKKMAKVPCSRIRQRLEAQKKLLEKRWQIQKECFGGKPDPSHENAITEVEKAFANTRKLEDQNCAPGHPMAQL</sequence>
<evidence type="ECO:0000256" key="1">
    <source>
        <dbReference type="SAM" id="MobiDB-lite"/>
    </source>
</evidence>
<proteinExistence type="predicted"/>